<gene>
    <name evidence="2" type="ORF">D9619_009223</name>
</gene>
<evidence type="ECO:0000313" key="3">
    <source>
        <dbReference type="Proteomes" id="UP000567179"/>
    </source>
</evidence>
<dbReference type="Proteomes" id="UP000567179">
    <property type="component" value="Unassembled WGS sequence"/>
</dbReference>
<comment type="caution">
    <text evidence="2">The sequence shown here is derived from an EMBL/GenBank/DDBJ whole genome shotgun (WGS) entry which is preliminary data.</text>
</comment>
<dbReference type="EMBL" id="JAACJJ010000002">
    <property type="protein sequence ID" value="KAF5329693.1"/>
    <property type="molecule type" value="Genomic_DNA"/>
</dbReference>
<feature type="region of interest" description="Disordered" evidence="1">
    <location>
        <begin position="1"/>
        <end position="79"/>
    </location>
</feature>
<protein>
    <submittedName>
        <fullName evidence="2">Uncharacterized protein</fullName>
    </submittedName>
</protein>
<keyword evidence="3" id="KW-1185">Reference proteome</keyword>
<proteinExistence type="predicted"/>
<organism evidence="2 3">
    <name type="scientific">Psilocybe cf. subviscida</name>
    <dbReference type="NCBI Taxonomy" id="2480587"/>
    <lineage>
        <taxon>Eukaryota</taxon>
        <taxon>Fungi</taxon>
        <taxon>Dikarya</taxon>
        <taxon>Basidiomycota</taxon>
        <taxon>Agaricomycotina</taxon>
        <taxon>Agaricomycetes</taxon>
        <taxon>Agaricomycetidae</taxon>
        <taxon>Agaricales</taxon>
        <taxon>Agaricineae</taxon>
        <taxon>Strophariaceae</taxon>
        <taxon>Psilocybe</taxon>
    </lineage>
</organism>
<name>A0A8H5BW90_9AGAR</name>
<evidence type="ECO:0000256" key="1">
    <source>
        <dbReference type="SAM" id="MobiDB-lite"/>
    </source>
</evidence>
<accession>A0A8H5BW90</accession>
<dbReference type="AlphaFoldDB" id="A0A8H5BW90"/>
<reference evidence="2 3" key="1">
    <citation type="journal article" date="2020" name="ISME J.">
        <title>Uncovering the hidden diversity of litter-decomposition mechanisms in mushroom-forming fungi.</title>
        <authorList>
            <person name="Floudas D."/>
            <person name="Bentzer J."/>
            <person name="Ahren D."/>
            <person name="Johansson T."/>
            <person name="Persson P."/>
            <person name="Tunlid A."/>
        </authorList>
    </citation>
    <scope>NUCLEOTIDE SEQUENCE [LARGE SCALE GENOMIC DNA]</scope>
    <source>
        <strain evidence="2 3">CBS 101986</strain>
    </source>
</reference>
<evidence type="ECO:0000313" key="2">
    <source>
        <dbReference type="EMBL" id="KAF5329693.1"/>
    </source>
</evidence>
<sequence>MASRCFAAPDDLSHKHHPPPTPLWDRQSEPKTATMVRDRQTSNNMWDSSDGREDGPETSSPPTVAVTPRTLARAATETEVPREMLRRTLDGISLCYVPPGSMVHVTKILLSVSEAERGPCMRRKYMESYHTTRMTDMVSHLFFLSENPSPPHVLIPRSS</sequence>